<accession>A0ABT5S650</accession>
<organism evidence="11 12">
    <name type="scientific">Polaribacter ponticola</name>
    <dbReference type="NCBI Taxonomy" id="2978475"/>
    <lineage>
        <taxon>Bacteria</taxon>
        <taxon>Pseudomonadati</taxon>
        <taxon>Bacteroidota</taxon>
        <taxon>Flavobacteriia</taxon>
        <taxon>Flavobacteriales</taxon>
        <taxon>Flavobacteriaceae</taxon>
    </lineage>
</organism>
<evidence type="ECO:0000259" key="10">
    <source>
        <dbReference type="Pfam" id="PF14905"/>
    </source>
</evidence>
<keyword evidence="6 7" id="KW-0998">Cell outer membrane</keyword>
<keyword evidence="5 7" id="KW-0472">Membrane</keyword>
<feature type="domain" description="TonB-dependent receptor plug" evidence="9">
    <location>
        <begin position="137"/>
        <end position="214"/>
    </location>
</feature>
<dbReference type="InterPro" id="IPR036942">
    <property type="entry name" value="Beta-barrel_TonB_sf"/>
</dbReference>
<evidence type="ECO:0000256" key="1">
    <source>
        <dbReference type="ARBA" id="ARBA00004571"/>
    </source>
</evidence>
<dbReference type="Pfam" id="PF07715">
    <property type="entry name" value="Plug"/>
    <property type="match status" value="1"/>
</dbReference>
<evidence type="ECO:0000313" key="12">
    <source>
        <dbReference type="Proteomes" id="UP001151478"/>
    </source>
</evidence>
<comment type="subcellular location">
    <subcellularLocation>
        <location evidence="1 7">Cell outer membrane</location>
        <topology evidence="1 7">Multi-pass membrane protein</topology>
    </subcellularLocation>
</comment>
<sequence length="771" mass="88582">MKRILILHLLLLFIVTSVSAQKTKLKGIVIDSITQETVPFAAIAIYNKIELVDGVSADENGKFQLNTSKAFTHLEVSFIGYETLRLTFSEIENKKELVIILQVDTTVLEEVMIKGKRTTTQLKIDRKVINLGSDIQQAGVNALEAFDQISEVQTDIATGTISLRGSDNVSVLVNGKPSSLSATELLQQIPSSSIDRVEIITSPSAKHKANGLSGIINIILKKNINSGLNLGLNTSIGTRRHSYGLNGNYNLSSINFRWNASKSNSKETNNQTIHRQFNNGNTESIFTPYKFDGGVYKIAAGLDFYIKDRHEFSFEIDYTDDSHNYFNKSNYFNVTAHDDYEFLRENSHFHYVTIFNANYRLKFDDSQHFLELDYNINSSNNNYPITDYEDNTLLFKQFLTEDFVLQSLALDYNFPVNDKLIIETGLSLDTQKLNSQDIFTPVNEVSTKNQFEYDESLVSLFGLGKFSLGKINLQAGLRYEYFKSNSKNKATNFKSSQKFLNLFPSLHISYPINDGNTLNLGYSKRVSRPNFHHINAFQIVNPLYIWRFNPDITPELTDNIELSYQKSAKGFNLGITSFYRHRKNVILWTESSENDKQVFRYENSGAFNSFGIETSLRYKLTPFLDSRLSGNYYFTKINQSSAVTWDRTYASNIQFKNTINISENFTADITYLYTPKRQNTFNYVKSRNRLDFAINGRFIKNKLSVNLRIVDVFNNNFINRTSKTINLSQNTIWGFQSQTQNFLLSLNYKLFENKERFRSRKDRKYNETPID</sequence>
<feature type="domain" description="Outer membrane protein beta-barrel" evidence="10">
    <location>
        <begin position="362"/>
        <end position="748"/>
    </location>
</feature>
<evidence type="ECO:0000256" key="8">
    <source>
        <dbReference type="SAM" id="SignalP"/>
    </source>
</evidence>
<dbReference type="Gene3D" id="2.170.130.10">
    <property type="entry name" value="TonB-dependent receptor, plug domain"/>
    <property type="match status" value="1"/>
</dbReference>
<evidence type="ECO:0000256" key="4">
    <source>
        <dbReference type="ARBA" id="ARBA00022692"/>
    </source>
</evidence>
<dbReference type="Proteomes" id="UP001151478">
    <property type="component" value="Unassembled WGS sequence"/>
</dbReference>
<dbReference type="PANTHER" id="PTHR40980:SF4">
    <property type="entry name" value="TONB-DEPENDENT RECEPTOR-LIKE BETA-BARREL DOMAIN-CONTAINING PROTEIN"/>
    <property type="match status" value="1"/>
</dbReference>
<evidence type="ECO:0000256" key="7">
    <source>
        <dbReference type="PROSITE-ProRule" id="PRU01360"/>
    </source>
</evidence>
<name>A0ABT5S650_9FLAO</name>
<keyword evidence="8" id="KW-0732">Signal</keyword>
<evidence type="ECO:0000256" key="3">
    <source>
        <dbReference type="ARBA" id="ARBA00022452"/>
    </source>
</evidence>
<feature type="chain" id="PRO_5045447813" evidence="8">
    <location>
        <begin position="21"/>
        <end position="771"/>
    </location>
</feature>
<reference evidence="11" key="1">
    <citation type="submission" date="2023-02" db="EMBL/GenBank/DDBJ databases">
        <title>Polaribacter ponticola sp. nov., isolated from seawater.</title>
        <authorList>
            <person name="Baek J.H."/>
            <person name="Kim J.M."/>
            <person name="Choi D.G."/>
            <person name="Jeon C.O."/>
        </authorList>
    </citation>
    <scope>NUCLEOTIDE SEQUENCE</scope>
    <source>
        <strain evidence="11">MSW5</strain>
    </source>
</reference>
<feature type="signal peptide" evidence="8">
    <location>
        <begin position="1"/>
        <end position="20"/>
    </location>
</feature>
<dbReference type="RefSeq" id="WP_265724187.1">
    <property type="nucleotide sequence ID" value="NZ_JAOSLC020000002.1"/>
</dbReference>
<dbReference type="InterPro" id="IPR008969">
    <property type="entry name" value="CarboxyPept-like_regulatory"/>
</dbReference>
<comment type="caution">
    <text evidence="11">The sequence shown here is derived from an EMBL/GenBank/DDBJ whole genome shotgun (WGS) entry which is preliminary data.</text>
</comment>
<dbReference type="InterPro" id="IPR041700">
    <property type="entry name" value="OMP_b-brl_3"/>
</dbReference>
<proteinExistence type="inferred from homology"/>
<evidence type="ECO:0000256" key="2">
    <source>
        <dbReference type="ARBA" id="ARBA00022448"/>
    </source>
</evidence>
<keyword evidence="4 7" id="KW-0812">Transmembrane</keyword>
<dbReference type="InterPro" id="IPR037066">
    <property type="entry name" value="Plug_dom_sf"/>
</dbReference>
<evidence type="ECO:0000259" key="9">
    <source>
        <dbReference type="Pfam" id="PF07715"/>
    </source>
</evidence>
<keyword evidence="2 7" id="KW-0813">Transport</keyword>
<evidence type="ECO:0000313" key="11">
    <source>
        <dbReference type="EMBL" id="MDD7913095.1"/>
    </source>
</evidence>
<dbReference type="Gene3D" id="2.40.170.20">
    <property type="entry name" value="TonB-dependent receptor, beta-barrel domain"/>
    <property type="match status" value="1"/>
</dbReference>
<keyword evidence="3 7" id="KW-1134">Transmembrane beta strand</keyword>
<keyword evidence="12" id="KW-1185">Reference proteome</keyword>
<protein>
    <submittedName>
        <fullName evidence="11">Outer membrane beta-barrel family protein</fullName>
    </submittedName>
</protein>
<comment type="similarity">
    <text evidence="7">Belongs to the TonB-dependent receptor family.</text>
</comment>
<dbReference type="PANTHER" id="PTHR40980">
    <property type="entry name" value="PLUG DOMAIN-CONTAINING PROTEIN"/>
    <property type="match status" value="1"/>
</dbReference>
<dbReference type="SUPFAM" id="SSF49464">
    <property type="entry name" value="Carboxypeptidase regulatory domain-like"/>
    <property type="match status" value="1"/>
</dbReference>
<dbReference type="Pfam" id="PF13715">
    <property type="entry name" value="CarbopepD_reg_2"/>
    <property type="match status" value="1"/>
</dbReference>
<dbReference type="Pfam" id="PF14905">
    <property type="entry name" value="OMP_b-brl_3"/>
    <property type="match status" value="1"/>
</dbReference>
<evidence type="ECO:0000256" key="5">
    <source>
        <dbReference type="ARBA" id="ARBA00023136"/>
    </source>
</evidence>
<dbReference type="PROSITE" id="PS52016">
    <property type="entry name" value="TONB_DEPENDENT_REC_3"/>
    <property type="match status" value="1"/>
</dbReference>
<dbReference type="InterPro" id="IPR012910">
    <property type="entry name" value="Plug_dom"/>
</dbReference>
<dbReference type="InterPro" id="IPR039426">
    <property type="entry name" value="TonB-dep_rcpt-like"/>
</dbReference>
<dbReference type="EMBL" id="JAOSLC020000002">
    <property type="protein sequence ID" value="MDD7913095.1"/>
    <property type="molecule type" value="Genomic_DNA"/>
</dbReference>
<dbReference type="SUPFAM" id="SSF56935">
    <property type="entry name" value="Porins"/>
    <property type="match status" value="1"/>
</dbReference>
<gene>
    <name evidence="11" type="ORF">N5A56_000995</name>
</gene>
<evidence type="ECO:0000256" key="6">
    <source>
        <dbReference type="ARBA" id="ARBA00023237"/>
    </source>
</evidence>